<dbReference type="AlphaFoldDB" id="A0A540N323"/>
<dbReference type="Proteomes" id="UP000315295">
    <property type="component" value="Unassembled WGS sequence"/>
</dbReference>
<evidence type="ECO:0000256" key="1">
    <source>
        <dbReference type="SAM" id="MobiDB-lite"/>
    </source>
</evidence>
<evidence type="ECO:0000313" key="2">
    <source>
        <dbReference type="EMBL" id="TQE05457.1"/>
    </source>
</evidence>
<feature type="region of interest" description="Disordered" evidence="1">
    <location>
        <begin position="46"/>
        <end position="80"/>
    </location>
</feature>
<proteinExistence type="predicted"/>
<feature type="compositionally biased region" description="Basic and acidic residues" evidence="1">
    <location>
        <begin position="63"/>
        <end position="80"/>
    </location>
</feature>
<organism evidence="2 3">
    <name type="scientific">Malus baccata</name>
    <name type="common">Siberian crab apple</name>
    <name type="synonym">Pyrus baccata</name>
    <dbReference type="NCBI Taxonomy" id="106549"/>
    <lineage>
        <taxon>Eukaryota</taxon>
        <taxon>Viridiplantae</taxon>
        <taxon>Streptophyta</taxon>
        <taxon>Embryophyta</taxon>
        <taxon>Tracheophyta</taxon>
        <taxon>Spermatophyta</taxon>
        <taxon>Magnoliopsida</taxon>
        <taxon>eudicotyledons</taxon>
        <taxon>Gunneridae</taxon>
        <taxon>Pentapetalae</taxon>
        <taxon>rosids</taxon>
        <taxon>fabids</taxon>
        <taxon>Rosales</taxon>
        <taxon>Rosaceae</taxon>
        <taxon>Amygdaloideae</taxon>
        <taxon>Maleae</taxon>
        <taxon>Malus</taxon>
    </lineage>
</organism>
<accession>A0A540N323</accession>
<comment type="caution">
    <text evidence="2">The sequence shown here is derived from an EMBL/GenBank/DDBJ whole genome shotgun (WGS) entry which is preliminary data.</text>
</comment>
<feature type="compositionally biased region" description="Basic and acidic residues" evidence="1">
    <location>
        <begin position="1"/>
        <end position="24"/>
    </location>
</feature>
<protein>
    <submittedName>
        <fullName evidence="2">Uncharacterized protein</fullName>
    </submittedName>
</protein>
<name>A0A540N323_MALBA</name>
<dbReference type="EMBL" id="VIEB01000121">
    <property type="protein sequence ID" value="TQE05457.1"/>
    <property type="molecule type" value="Genomic_DNA"/>
</dbReference>
<evidence type="ECO:0000313" key="3">
    <source>
        <dbReference type="Proteomes" id="UP000315295"/>
    </source>
</evidence>
<reference evidence="2 3" key="1">
    <citation type="journal article" date="2019" name="G3 (Bethesda)">
        <title>Sequencing of a Wild Apple (Malus baccata) Genome Unravels the Differences Between Cultivated and Wild Apple Species Regarding Disease Resistance and Cold Tolerance.</title>
        <authorList>
            <person name="Chen X."/>
        </authorList>
    </citation>
    <scope>NUCLEOTIDE SEQUENCE [LARGE SCALE GENOMIC DNA]</scope>
    <source>
        <strain evidence="3">cv. Shandingzi</strain>
        <tissue evidence="2">Leaves</tissue>
    </source>
</reference>
<gene>
    <name evidence="2" type="ORF">C1H46_008882</name>
</gene>
<feature type="region of interest" description="Disordered" evidence="1">
    <location>
        <begin position="1"/>
        <end position="26"/>
    </location>
</feature>
<sequence length="80" mass="9363">MQRLREKTEIEPRDAAATGEDRDQTWSYRRRLRLNMEMQRLREKIKIEPGDAAATGEDEEEGLREKAAVGREDGTKKIEF</sequence>
<keyword evidence="3" id="KW-1185">Reference proteome</keyword>